<name>A0AAQ4EM08_AMBAM</name>
<evidence type="ECO:0000313" key="2">
    <source>
        <dbReference type="Proteomes" id="UP001321473"/>
    </source>
</evidence>
<reference evidence="1 2" key="1">
    <citation type="journal article" date="2023" name="Arcadia Sci">
        <title>De novo assembly of a long-read Amblyomma americanum tick genome.</title>
        <authorList>
            <person name="Chou S."/>
            <person name="Poskanzer K.E."/>
            <person name="Rollins M."/>
            <person name="Thuy-Boun P.S."/>
        </authorList>
    </citation>
    <scope>NUCLEOTIDE SEQUENCE [LARGE SCALE GENOMIC DNA]</scope>
    <source>
        <strain evidence="1">F_SG_1</strain>
        <tissue evidence="1">Salivary glands</tissue>
    </source>
</reference>
<dbReference type="Proteomes" id="UP001321473">
    <property type="component" value="Unassembled WGS sequence"/>
</dbReference>
<evidence type="ECO:0000313" key="1">
    <source>
        <dbReference type="EMBL" id="KAK8775651.1"/>
    </source>
</evidence>
<gene>
    <name evidence="1" type="ORF">V5799_031003</name>
</gene>
<organism evidence="1 2">
    <name type="scientific">Amblyomma americanum</name>
    <name type="common">Lone star tick</name>
    <dbReference type="NCBI Taxonomy" id="6943"/>
    <lineage>
        <taxon>Eukaryota</taxon>
        <taxon>Metazoa</taxon>
        <taxon>Ecdysozoa</taxon>
        <taxon>Arthropoda</taxon>
        <taxon>Chelicerata</taxon>
        <taxon>Arachnida</taxon>
        <taxon>Acari</taxon>
        <taxon>Parasitiformes</taxon>
        <taxon>Ixodida</taxon>
        <taxon>Ixodoidea</taxon>
        <taxon>Ixodidae</taxon>
        <taxon>Amblyomminae</taxon>
        <taxon>Amblyomma</taxon>
    </lineage>
</organism>
<proteinExistence type="predicted"/>
<protein>
    <submittedName>
        <fullName evidence="1">Uncharacterized protein</fullName>
    </submittedName>
</protein>
<sequence length="89" mass="9809">MDLRRGSIRLAFLGWALGSVLLGNLINGSVKGSLVVQTPAARIDSVADVMRQRPPPTPYTLKTEFLEKALEVLRARWGCIPRLIAGRRP</sequence>
<dbReference type="AlphaFoldDB" id="A0AAQ4EM08"/>
<comment type="caution">
    <text evidence="1">The sequence shown here is derived from an EMBL/GenBank/DDBJ whole genome shotgun (WGS) entry which is preliminary data.</text>
</comment>
<keyword evidence="2" id="KW-1185">Reference proteome</keyword>
<accession>A0AAQ4EM08</accession>
<dbReference type="EMBL" id="JARKHS020013866">
    <property type="protein sequence ID" value="KAK8775651.1"/>
    <property type="molecule type" value="Genomic_DNA"/>
</dbReference>